<dbReference type="Proteomes" id="UP000245720">
    <property type="component" value="Unassembled WGS sequence"/>
</dbReference>
<comment type="caution">
    <text evidence="6">The sequence shown here is derived from an EMBL/GenBank/DDBJ whole genome shotgun (WGS) entry which is preliminary data.</text>
</comment>
<evidence type="ECO:0000313" key="6">
    <source>
        <dbReference type="EMBL" id="PWJ11904.1"/>
    </source>
</evidence>
<protein>
    <submittedName>
        <fullName evidence="6">RNA polymerase sigma-70 factor (ECF subfamily)</fullName>
    </submittedName>
</protein>
<dbReference type="RefSeq" id="WP_164170408.1">
    <property type="nucleotide sequence ID" value="NZ_CACVSX010000104.1"/>
</dbReference>
<dbReference type="AlphaFoldDB" id="A0A315XXP6"/>
<dbReference type="GO" id="GO:0016987">
    <property type="term" value="F:sigma factor activity"/>
    <property type="evidence" value="ECO:0007669"/>
    <property type="project" value="UniProtKB-KW"/>
</dbReference>
<dbReference type="Gene3D" id="1.10.1740.10">
    <property type="match status" value="1"/>
</dbReference>
<dbReference type="GO" id="GO:0003677">
    <property type="term" value="F:DNA binding"/>
    <property type="evidence" value="ECO:0007669"/>
    <property type="project" value="UniProtKB-KW"/>
</dbReference>
<evidence type="ECO:0000256" key="4">
    <source>
        <dbReference type="ARBA" id="ARBA00023125"/>
    </source>
</evidence>
<keyword evidence="2" id="KW-0805">Transcription regulation</keyword>
<sequence>MTGGEYLALLERSPKLAHEKLFGEYYNYVRTIAFNRLRSTGTTEDIEECISDIFAQIFFTFGEKYSNGDMKGFVGTVAKRMSIDYYRKLVRKAGKTFSMDEDGVPEISAELDLVKESENSEIRHILMDSIRELGEPDSTILIQKYYYNKRSHQIGTLLSMNPSTVRMRCKRAAEKLRRVLENRGIKEGMI</sequence>
<keyword evidence="5" id="KW-0804">Transcription</keyword>
<comment type="similarity">
    <text evidence="1">Belongs to the sigma-70 factor family. ECF subfamily.</text>
</comment>
<dbReference type="PANTHER" id="PTHR43133">
    <property type="entry name" value="RNA POLYMERASE ECF-TYPE SIGMA FACTO"/>
    <property type="match status" value="1"/>
</dbReference>
<evidence type="ECO:0000256" key="1">
    <source>
        <dbReference type="ARBA" id="ARBA00010641"/>
    </source>
</evidence>
<dbReference type="SUPFAM" id="SSF88659">
    <property type="entry name" value="Sigma3 and sigma4 domains of RNA polymerase sigma factors"/>
    <property type="match status" value="1"/>
</dbReference>
<keyword evidence="3" id="KW-0731">Sigma factor</keyword>
<dbReference type="PANTHER" id="PTHR43133:SF8">
    <property type="entry name" value="RNA POLYMERASE SIGMA FACTOR HI_1459-RELATED"/>
    <property type="match status" value="1"/>
</dbReference>
<dbReference type="Gene3D" id="1.10.10.10">
    <property type="entry name" value="Winged helix-like DNA-binding domain superfamily/Winged helix DNA-binding domain"/>
    <property type="match status" value="1"/>
</dbReference>
<proteinExistence type="inferred from homology"/>
<dbReference type="GO" id="GO:0006352">
    <property type="term" value="P:DNA-templated transcription initiation"/>
    <property type="evidence" value="ECO:0007669"/>
    <property type="project" value="InterPro"/>
</dbReference>
<evidence type="ECO:0000256" key="2">
    <source>
        <dbReference type="ARBA" id="ARBA00023015"/>
    </source>
</evidence>
<evidence type="ECO:0000256" key="3">
    <source>
        <dbReference type="ARBA" id="ARBA00023082"/>
    </source>
</evidence>
<dbReference type="SUPFAM" id="SSF88946">
    <property type="entry name" value="Sigma2 domain of RNA polymerase sigma factors"/>
    <property type="match status" value="1"/>
</dbReference>
<dbReference type="InterPro" id="IPR013325">
    <property type="entry name" value="RNA_pol_sigma_r2"/>
</dbReference>
<dbReference type="InterPro" id="IPR013324">
    <property type="entry name" value="RNA_pol_sigma_r3/r4-like"/>
</dbReference>
<keyword evidence="4" id="KW-0238">DNA-binding</keyword>
<dbReference type="InterPro" id="IPR014284">
    <property type="entry name" value="RNA_pol_sigma-70_dom"/>
</dbReference>
<organism evidence="6 7">
    <name type="scientific">Ruminococcus flavefaciens</name>
    <dbReference type="NCBI Taxonomy" id="1265"/>
    <lineage>
        <taxon>Bacteria</taxon>
        <taxon>Bacillati</taxon>
        <taxon>Bacillota</taxon>
        <taxon>Clostridia</taxon>
        <taxon>Eubacteriales</taxon>
        <taxon>Oscillospiraceae</taxon>
        <taxon>Ruminococcus</taxon>
    </lineage>
</organism>
<evidence type="ECO:0000256" key="5">
    <source>
        <dbReference type="ARBA" id="ARBA00023163"/>
    </source>
</evidence>
<evidence type="ECO:0000313" key="7">
    <source>
        <dbReference type="Proteomes" id="UP000245720"/>
    </source>
</evidence>
<accession>A0A315XXP6</accession>
<reference evidence="6 7" key="1">
    <citation type="submission" date="2018-05" db="EMBL/GenBank/DDBJ databases">
        <title>The Hungate 1000. A catalogue of reference genomes from the rumen microbiome.</title>
        <authorList>
            <person name="Kelly W."/>
        </authorList>
    </citation>
    <scope>NUCLEOTIDE SEQUENCE [LARGE SCALE GENOMIC DNA]</scope>
    <source>
        <strain evidence="6 7">SAb67</strain>
    </source>
</reference>
<dbReference type="InterPro" id="IPR036388">
    <property type="entry name" value="WH-like_DNA-bd_sf"/>
</dbReference>
<gene>
    <name evidence="6" type="ORF">IE37_02169</name>
</gene>
<dbReference type="NCBIfam" id="TIGR02937">
    <property type="entry name" value="sigma70-ECF"/>
    <property type="match status" value="1"/>
</dbReference>
<dbReference type="EMBL" id="QGDI01000008">
    <property type="protein sequence ID" value="PWJ11904.1"/>
    <property type="molecule type" value="Genomic_DNA"/>
</dbReference>
<name>A0A315XXP6_RUMFL</name>
<dbReference type="InterPro" id="IPR039425">
    <property type="entry name" value="RNA_pol_sigma-70-like"/>
</dbReference>